<dbReference type="CDD" id="cd06561">
    <property type="entry name" value="AlkD_like"/>
    <property type="match status" value="1"/>
</dbReference>
<dbReference type="SUPFAM" id="SSF48371">
    <property type="entry name" value="ARM repeat"/>
    <property type="match status" value="1"/>
</dbReference>
<dbReference type="EMBL" id="PGEZ01000001">
    <property type="protein sequence ID" value="PJJ56104.1"/>
    <property type="molecule type" value="Genomic_DNA"/>
</dbReference>
<organism evidence="1 2">
    <name type="scientific">Mumia flava</name>
    <dbReference type="NCBI Taxonomy" id="1348852"/>
    <lineage>
        <taxon>Bacteria</taxon>
        <taxon>Bacillati</taxon>
        <taxon>Actinomycetota</taxon>
        <taxon>Actinomycetes</taxon>
        <taxon>Propionibacteriales</taxon>
        <taxon>Nocardioidaceae</taxon>
        <taxon>Mumia</taxon>
    </lineage>
</organism>
<dbReference type="OrthoDB" id="9775346at2"/>
<protein>
    <submittedName>
        <fullName evidence="1">DNA alkylation repair enzyme</fullName>
    </submittedName>
</protein>
<dbReference type="Proteomes" id="UP000230842">
    <property type="component" value="Unassembled WGS sequence"/>
</dbReference>
<comment type="caution">
    <text evidence="1">The sequence shown here is derived from an EMBL/GenBank/DDBJ whole genome shotgun (WGS) entry which is preliminary data.</text>
</comment>
<evidence type="ECO:0000313" key="1">
    <source>
        <dbReference type="EMBL" id="PJJ56104.1"/>
    </source>
</evidence>
<dbReference type="Pfam" id="PF08713">
    <property type="entry name" value="DNA_alkylation"/>
    <property type="match status" value="1"/>
</dbReference>
<sequence>MSGAEWTAERVRAELSPGMRMRTLFDTAKAATSIAPHELELLLADSSYEARMTACCILDFQARQRLGDPELRDIYLRHHDRIDDWGMVDRAAPRVIGATLAGGPYDLLHDLAASPDPHRRRTAMTAPLWFVKYGDDSDVEEGISIAEVLHADPDPVVHKPVGIYLAYAGERLPERLTEFLSQHGEKMPRAALRIATRKRRPASDSA</sequence>
<gene>
    <name evidence="1" type="ORF">CLV56_0308</name>
</gene>
<keyword evidence="2" id="KW-1185">Reference proteome</keyword>
<dbReference type="InterPro" id="IPR014825">
    <property type="entry name" value="DNA_alkylation"/>
</dbReference>
<evidence type="ECO:0000313" key="2">
    <source>
        <dbReference type="Proteomes" id="UP000230842"/>
    </source>
</evidence>
<dbReference type="RefSeq" id="WP_157805036.1">
    <property type="nucleotide sequence ID" value="NZ_PGEZ01000001.1"/>
</dbReference>
<reference evidence="1 2" key="1">
    <citation type="submission" date="2017-11" db="EMBL/GenBank/DDBJ databases">
        <title>Genomic Encyclopedia of Archaeal and Bacterial Type Strains, Phase II (KMG-II): From Individual Species to Whole Genera.</title>
        <authorList>
            <person name="Goeker M."/>
        </authorList>
    </citation>
    <scope>NUCLEOTIDE SEQUENCE [LARGE SCALE GENOMIC DNA]</scope>
    <source>
        <strain evidence="1 2">DSM 27763</strain>
    </source>
</reference>
<dbReference type="AlphaFoldDB" id="A0A2M9BDZ2"/>
<proteinExistence type="predicted"/>
<name>A0A2M9BDZ2_9ACTN</name>
<dbReference type="InterPro" id="IPR016024">
    <property type="entry name" value="ARM-type_fold"/>
</dbReference>
<accession>A0A2M9BDZ2</accession>
<dbReference type="Gene3D" id="1.25.10.90">
    <property type="match status" value="1"/>
</dbReference>